<dbReference type="Proteomes" id="UP001589643">
    <property type="component" value="Unassembled WGS sequence"/>
</dbReference>
<dbReference type="PANTHER" id="PTHR43825:SF1">
    <property type="entry name" value="TRANSKETOLASE-LIKE PYRIMIDINE-BINDING DOMAIN-CONTAINING PROTEIN"/>
    <property type="match status" value="1"/>
</dbReference>
<dbReference type="SUPFAM" id="SSF52922">
    <property type="entry name" value="TK C-terminal domain-like"/>
    <property type="match status" value="1"/>
</dbReference>
<dbReference type="Gene3D" id="3.40.50.970">
    <property type="match status" value="1"/>
</dbReference>
<reference evidence="2 3" key="1">
    <citation type="submission" date="2024-08" db="EMBL/GenBank/DDBJ databases">
        <title>Heavy metals resistant antinobacteria isolated from wastewater.</title>
        <authorList>
            <person name="Roman Ponce B."/>
            <person name="Blanco Mercado M.A."/>
            <person name="Avila Aldana I.N."/>
            <person name="Morales Arrieta S."/>
        </authorList>
    </citation>
    <scope>NUCLEOTIDE SEQUENCE [LARGE SCALE GENOMIC DNA]</scope>
    <source>
        <strain evidence="3">sma-1</strain>
    </source>
</reference>
<dbReference type="EMBL" id="JBHLHV010000001">
    <property type="protein sequence ID" value="MFB8891305.1"/>
    <property type="molecule type" value="Genomic_DNA"/>
</dbReference>
<dbReference type="Pfam" id="PF02779">
    <property type="entry name" value="Transket_pyr"/>
    <property type="match status" value="1"/>
</dbReference>
<dbReference type="InterPro" id="IPR009014">
    <property type="entry name" value="Transketo_C/PFOR_II"/>
</dbReference>
<dbReference type="RefSeq" id="WP_378715465.1">
    <property type="nucleotide sequence ID" value="NZ_JBHLHV010000001.1"/>
</dbReference>
<protein>
    <submittedName>
        <fullName evidence="2">Transketolase family protein</fullName>
    </submittedName>
</protein>
<comment type="caution">
    <text evidence="2">The sequence shown here is derived from an EMBL/GenBank/DDBJ whole genome shotgun (WGS) entry which is preliminary data.</text>
</comment>
<accession>A0ABV5EN05</accession>
<dbReference type="SMART" id="SM00861">
    <property type="entry name" value="Transket_pyr"/>
    <property type="match status" value="1"/>
</dbReference>
<dbReference type="InterPro" id="IPR029061">
    <property type="entry name" value="THDP-binding"/>
</dbReference>
<dbReference type="InterPro" id="IPR051157">
    <property type="entry name" value="PDH/Transketolase"/>
</dbReference>
<dbReference type="SUPFAM" id="SSF52518">
    <property type="entry name" value="Thiamin diphosphate-binding fold (THDP-binding)"/>
    <property type="match status" value="1"/>
</dbReference>
<evidence type="ECO:0000313" key="3">
    <source>
        <dbReference type="Proteomes" id="UP001589643"/>
    </source>
</evidence>
<evidence type="ECO:0000259" key="1">
    <source>
        <dbReference type="SMART" id="SM00861"/>
    </source>
</evidence>
<dbReference type="InterPro" id="IPR005475">
    <property type="entry name" value="Transketolase-like_Pyr-bd"/>
</dbReference>
<proteinExistence type="predicted"/>
<dbReference type="PANTHER" id="PTHR43825">
    <property type="entry name" value="PYRUVATE DEHYDROGENASE E1 COMPONENT"/>
    <property type="match status" value="1"/>
</dbReference>
<organism evidence="2 3">
    <name type="scientific">Microbacterium plantarum</name>
    <dbReference type="NCBI Taxonomy" id="1816425"/>
    <lineage>
        <taxon>Bacteria</taxon>
        <taxon>Bacillati</taxon>
        <taxon>Actinomycetota</taxon>
        <taxon>Actinomycetes</taxon>
        <taxon>Micrococcales</taxon>
        <taxon>Microbacteriaceae</taxon>
        <taxon>Microbacterium</taxon>
    </lineage>
</organism>
<feature type="domain" description="Transketolase-like pyrimidine-binding" evidence="1">
    <location>
        <begin position="1"/>
        <end position="162"/>
    </location>
</feature>
<gene>
    <name evidence="2" type="ORF">AB7P39_00465</name>
</gene>
<dbReference type="Gene3D" id="3.40.50.920">
    <property type="match status" value="1"/>
</dbReference>
<sequence length="290" mass="30254">MRARFSTVMSDLLATDDRATLVLADIGPLDLAAGTPAADRVVNVGIREQAMIGVAAGLALAGLRPFVHTYAPFLVERPFEQIKLDLSHQDLGAVLVSIGASYDAAAAGRTHQCPGDIALLSTLPGWRLHAPGHPDEVEALVRDATTTDDRQYIRLSTQANRAAFPTDGRIHLVREGAGTLVLAIGPLLDTALEATAGDGFAVAYTATPVPLDCDGLRALSSGFDRVAVLEPFLEGTTAAAVGAALGGGGILVEHIGVGVGEQRRYGTPADHARLHGLDAPGIRRRLDLLS</sequence>
<name>A0ABV5EN05_9MICO</name>
<dbReference type="CDD" id="cd07033">
    <property type="entry name" value="TPP_PYR_DXS_TK_like"/>
    <property type="match status" value="1"/>
</dbReference>
<evidence type="ECO:0000313" key="2">
    <source>
        <dbReference type="EMBL" id="MFB8891305.1"/>
    </source>
</evidence>
<keyword evidence="3" id="KW-1185">Reference proteome</keyword>